<gene>
    <name evidence="8" type="ORF">UA08_00740</name>
</gene>
<keyword evidence="2 6" id="KW-0812">Transmembrane</keyword>
<keyword evidence="3 6" id="KW-1133">Transmembrane helix</keyword>
<comment type="caution">
    <text evidence="8">The sequence shown here is derived from an EMBL/GenBank/DDBJ whole genome shotgun (WGS) entry which is preliminary data.</text>
</comment>
<feature type="transmembrane region" description="Helical" evidence="6">
    <location>
        <begin position="333"/>
        <end position="354"/>
    </location>
</feature>
<feature type="compositionally biased region" description="Polar residues" evidence="5">
    <location>
        <begin position="436"/>
        <end position="448"/>
    </location>
</feature>
<dbReference type="AlphaFoldDB" id="A0A225ATQ4"/>
<feature type="transmembrane region" description="Helical" evidence="6">
    <location>
        <begin position="26"/>
        <end position="44"/>
    </location>
</feature>
<dbReference type="PANTHER" id="PTHR23112:SF22">
    <property type="entry name" value="G-PROTEIN COUPLED RECEPTOR"/>
    <property type="match status" value="1"/>
</dbReference>
<evidence type="ECO:0000256" key="6">
    <source>
        <dbReference type="SAM" id="Phobius"/>
    </source>
</evidence>
<dbReference type="OrthoDB" id="18453at2759"/>
<feature type="transmembrane region" description="Helical" evidence="6">
    <location>
        <begin position="88"/>
        <end position="114"/>
    </location>
</feature>
<dbReference type="GO" id="GO:0007189">
    <property type="term" value="P:adenylate cyclase-activating G protein-coupled receptor signaling pathway"/>
    <property type="evidence" value="ECO:0007669"/>
    <property type="project" value="TreeGrafter"/>
</dbReference>
<feature type="region of interest" description="Disordered" evidence="5">
    <location>
        <begin position="374"/>
        <end position="475"/>
    </location>
</feature>
<dbReference type="Proteomes" id="UP000214365">
    <property type="component" value="Unassembled WGS sequence"/>
</dbReference>
<protein>
    <recommendedName>
        <fullName evidence="7">G-protein coupled receptors family 2 profile 2 domain-containing protein</fullName>
    </recommendedName>
</protein>
<dbReference type="SUPFAM" id="SSF81321">
    <property type="entry name" value="Family A G protein-coupled receptor-like"/>
    <property type="match status" value="1"/>
</dbReference>
<dbReference type="GO" id="GO:0005886">
    <property type="term" value="C:plasma membrane"/>
    <property type="evidence" value="ECO:0007669"/>
    <property type="project" value="TreeGrafter"/>
</dbReference>
<comment type="subcellular location">
    <subcellularLocation>
        <location evidence="1">Membrane</location>
        <topology evidence="1">Multi-pass membrane protein</topology>
    </subcellularLocation>
</comment>
<dbReference type="GO" id="GO:0004930">
    <property type="term" value="F:G protein-coupled receptor activity"/>
    <property type="evidence" value="ECO:0007669"/>
    <property type="project" value="InterPro"/>
</dbReference>
<evidence type="ECO:0000256" key="1">
    <source>
        <dbReference type="ARBA" id="ARBA00004141"/>
    </source>
</evidence>
<name>A0A225ATQ4_TALAT</name>
<keyword evidence="4 6" id="KW-0472">Membrane</keyword>
<feature type="transmembrane region" description="Helical" evidence="6">
    <location>
        <begin position="173"/>
        <end position="193"/>
    </location>
</feature>
<keyword evidence="9" id="KW-1185">Reference proteome</keyword>
<accession>A0A225ATQ4</accession>
<evidence type="ECO:0000313" key="8">
    <source>
        <dbReference type="EMBL" id="OKL64320.1"/>
    </source>
</evidence>
<evidence type="ECO:0000259" key="7">
    <source>
        <dbReference type="PROSITE" id="PS50261"/>
    </source>
</evidence>
<feature type="transmembrane region" description="Helical" evidence="6">
    <location>
        <begin position="126"/>
        <end position="145"/>
    </location>
</feature>
<evidence type="ECO:0000256" key="3">
    <source>
        <dbReference type="ARBA" id="ARBA00022989"/>
    </source>
</evidence>
<dbReference type="GO" id="GO:0007166">
    <property type="term" value="P:cell surface receptor signaling pathway"/>
    <property type="evidence" value="ECO:0007669"/>
    <property type="project" value="InterPro"/>
</dbReference>
<evidence type="ECO:0000256" key="5">
    <source>
        <dbReference type="SAM" id="MobiDB-lite"/>
    </source>
</evidence>
<feature type="domain" description="G-protein coupled receptors family 2 profile 2" evidence="7">
    <location>
        <begin position="16"/>
        <end position="201"/>
    </location>
</feature>
<feature type="compositionally biased region" description="Basic and acidic residues" evidence="5">
    <location>
        <begin position="417"/>
        <end position="435"/>
    </location>
</feature>
<dbReference type="STRING" id="1441469.A0A225ATQ4"/>
<feature type="transmembrane region" description="Helical" evidence="6">
    <location>
        <begin position="294"/>
        <end position="313"/>
    </location>
</feature>
<organism evidence="8 9">
    <name type="scientific">Talaromyces atroroseus</name>
    <dbReference type="NCBI Taxonomy" id="1441469"/>
    <lineage>
        <taxon>Eukaryota</taxon>
        <taxon>Fungi</taxon>
        <taxon>Dikarya</taxon>
        <taxon>Ascomycota</taxon>
        <taxon>Pezizomycotina</taxon>
        <taxon>Eurotiomycetes</taxon>
        <taxon>Eurotiomycetidae</taxon>
        <taxon>Eurotiales</taxon>
        <taxon>Trichocomaceae</taxon>
        <taxon>Talaromyces</taxon>
        <taxon>Talaromyces sect. Trachyspermi</taxon>
    </lineage>
</organism>
<feature type="transmembrane region" description="Helical" evidence="6">
    <location>
        <begin position="51"/>
        <end position="68"/>
    </location>
</feature>
<dbReference type="InterPro" id="IPR000276">
    <property type="entry name" value="GPCR_Rhodpsn"/>
</dbReference>
<proteinExistence type="predicted"/>
<reference evidence="8 9" key="1">
    <citation type="submission" date="2015-06" db="EMBL/GenBank/DDBJ databases">
        <title>Talaromyces atroroseus IBT 11181 draft genome.</title>
        <authorList>
            <person name="Rasmussen K.B."/>
            <person name="Rasmussen S."/>
            <person name="Petersen B."/>
            <person name="Sicheritz-Ponten T."/>
            <person name="Mortensen U.H."/>
            <person name="Thrane U."/>
        </authorList>
    </citation>
    <scope>NUCLEOTIDE SEQUENCE [LARGE SCALE GENOMIC DNA]</scope>
    <source>
        <strain evidence="8 9">IBT 11181</strain>
    </source>
</reference>
<evidence type="ECO:0000256" key="2">
    <source>
        <dbReference type="ARBA" id="ARBA00022692"/>
    </source>
</evidence>
<dbReference type="PROSITE" id="PS50261">
    <property type="entry name" value="G_PROTEIN_RECEP_F2_4"/>
    <property type="match status" value="1"/>
</dbReference>
<dbReference type="PANTHER" id="PTHR23112">
    <property type="entry name" value="G PROTEIN-COUPLED RECEPTOR 157-RELATED"/>
    <property type="match status" value="1"/>
</dbReference>
<dbReference type="GeneID" id="31000495"/>
<dbReference type="Pfam" id="PF00001">
    <property type="entry name" value="7tm_1"/>
    <property type="match status" value="1"/>
</dbReference>
<dbReference type="InterPro" id="IPR017981">
    <property type="entry name" value="GPCR_2-like_7TM"/>
</dbReference>
<dbReference type="RefSeq" id="XP_020124441.1">
    <property type="nucleotide sequence ID" value="XM_020260580.1"/>
</dbReference>
<sequence>MSQGVAVLTDEQLRALIITERVNSSISIFSIIFVVTTYIFVPGFNKPINRLIFFASFGNLGSNVAALISEAGPLAGSAAPICKFQAFLVQMFLGVDCYWALCMAVNVYLVFFRGYTVDQLRSLDRAYLFICYGLSFIPAFVFIFINTRERGPVYGPAIIWCWMRIEWDFMRLIFLYAIVWVAILLAIIIYGGAAKVIWDKREHLDGFLNPLNENPFINTVTTEVMITSEERPIVDKAAHEIRTIEESATPDIRNPYSVDVQVSIQTDGKRPLPSALRMRSLTRQVAKHETNAEAWLYARVAFLFFLALLVTWVPSSVNRIYGCIKPNSTNFKLNYAASFVFPLQAFWNAIVYIITSQSAFHMLLSHIPFIKRRSKSSTPSSSSPSSPSSGNNNNSRKRVPSPSPSQIKLTKLRGSHHQKDPMGKPRRLRSNEHISRSSSVADFSTTTENGEEQELQNLDRPRWSIESADGKGFGR</sequence>
<dbReference type="EMBL" id="LFMY01000001">
    <property type="protein sequence ID" value="OKL64320.1"/>
    <property type="molecule type" value="Genomic_DNA"/>
</dbReference>
<evidence type="ECO:0000313" key="9">
    <source>
        <dbReference type="Proteomes" id="UP000214365"/>
    </source>
</evidence>
<feature type="compositionally biased region" description="Low complexity" evidence="5">
    <location>
        <begin position="376"/>
        <end position="394"/>
    </location>
</feature>
<dbReference type="Gene3D" id="1.20.1070.10">
    <property type="entry name" value="Rhodopsin 7-helix transmembrane proteins"/>
    <property type="match status" value="1"/>
</dbReference>
<evidence type="ECO:0000256" key="4">
    <source>
        <dbReference type="ARBA" id="ARBA00023136"/>
    </source>
</evidence>